<dbReference type="InterPro" id="IPR036412">
    <property type="entry name" value="HAD-like_sf"/>
</dbReference>
<dbReference type="Gene3D" id="3.30.1240.10">
    <property type="match status" value="1"/>
</dbReference>
<dbReference type="Pfam" id="PF08282">
    <property type="entry name" value="Hydrolase_3"/>
    <property type="match status" value="1"/>
</dbReference>
<reference evidence="1 2" key="1">
    <citation type="submission" date="2017-05" db="EMBL/GenBank/DDBJ databases">
        <title>Vagococcus spp. assemblies.</title>
        <authorList>
            <person name="Gulvik C.A."/>
        </authorList>
    </citation>
    <scope>NUCLEOTIDE SEQUENCE [LARGE SCALE GENOMIC DNA]</scope>
    <source>
        <strain evidence="1 2">DSM 24756</strain>
    </source>
</reference>
<dbReference type="NCBIfam" id="TIGR00099">
    <property type="entry name" value="Cof-subfamily"/>
    <property type="match status" value="1"/>
</dbReference>
<dbReference type="RefSeq" id="WP_126822147.1">
    <property type="nucleotide sequence ID" value="NZ_JBHLWU010000001.1"/>
</dbReference>
<dbReference type="InterPro" id="IPR000150">
    <property type="entry name" value="Cof"/>
</dbReference>
<dbReference type="PANTHER" id="PTHR10000:SF25">
    <property type="entry name" value="PHOSPHATASE YKRA-RELATED"/>
    <property type="match status" value="1"/>
</dbReference>
<name>A0A430AIX9_9ENTE</name>
<gene>
    <name evidence="1" type="ORF">CBF30_01745</name>
</gene>
<proteinExistence type="predicted"/>
<evidence type="ECO:0000313" key="1">
    <source>
        <dbReference type="EMBL" id="RSU07988.1"/>
    </source>
</evidence>
<dbReference type="InterPro" id="IPR023214">
    <property type="entry name" value="HAD_sf"/>
</dbReference>
<comment type="caution">
    <text evidence="1">The sequence shown here is derived from an EMBL/GenBank/DDBJ whole genome shotgun (WGS) entry which is preliminary data.</text>
</comment>
<dbReference type="PROSITE" id="PS01229">
    <property type="entry name" value="COF_2"/>
    <property type="match status" value="1"/>
</dbReference>
<dbReference type="GO" id="GO:0005829">
    <property type="term" value="C:cytosol"/>
    <property type="evidence" value="ECO:0007669"/>
    <property type="project" value="TreeGrafter"/>
</dbReference>
<dbReference type="InterPro" id="IPR006379">
    <property type="entry name" value="HAD-SF_hydro_IIB"/>
</dbReference>
<dbReference type="PANTHER" id="PTHR10000">
    <property type="entry name" value="PHOSPHOSERINE PHOSPHATASE"/>
    <property type="match status" value="1"/>
</dbReference>
<accession>A0A430AIX9</accession>
<dbReference type="Proteomes" id="UP000288669">
    <property type="component" value="Unassembled WGS sequence"/>
</dbReference>
<evidence type="ECO:0000313" key="2">
    <source>
        <dbReference type="Proteomes" id="UP000288669"/>
    </source>
</evidence>
<dbReference type="SUPFAM" id="SSF56784">
    <property type="entry name" value="HAD-like"/>
    <property type="match status" value="1"/>
</dbReference>
<evidence type="ECO:0008006" key="3">
    <source>
        <dbReference type="Google" id="ProtNLM"/>
    </source>
</evidence>
<dbReference type="SFLD" id="SFLDS00003">
    <property type="entry name" value="Haloacid_Dehalogenase"/>
    <property type="match status" value="1"/>
</dbReference>
<dbReference type="PROSITE" id="PS01228">
    <property type="entry name" value="COF_1"/>
    <property type="match status" value="1"/>
</dbReference>
<sequence>MIKAVFFDVDGTLLTNQSQILPSTKQAIKQLQKQGILCGIATGRGPSQLKNRLDNVTFDLFVTYNGQLAYNETTTFVSKPFSQEIVHAIAKYSIKEKKQTVFGFSDELKGSYYMTQGEKGWLKKISNLFPKNISASFLKKVLRLLGSGGQGTYKKLLHTTEPVYQCMMVSDIREQSALSTSFPDCDFTRSSSYLVDILPKNGAKEKGIQAVCAAYGITQEEIMVFGDSWNDIGMLSYAGIGVAMGNALTEVKKSANYVTSDNNHDGIMNALHYYQLLN</sequence>
<dbReference type="SFLD" id="SFLDG01140">
    <property type="entry name" value="C2.B:_Phosphomannomutase_and_P"/>
    <property type="match status" value="1"/>
</dbReference>
<dbReference type="Gene3D" id="3.40.50.1000">
    <property type="entry name" value="HAD superfamily/HAD-like"/>
    <property type="match status" value="1"/>
</dbReference>
<dbReference type="AlphaFoldDB" id="A0A430AIX9"/>
<dbReference type="EMBL" id="NGJZ01000001">
    <property type="protein sequence ID" value="RSU07988.1"/>
    <property type="molecule type" value="Genomic_DNA"/>
</dbReference>
<dbReference type="GO" id="GO:0016791">
    <property type="term" value="F:phosphatase activity"/>
    <property type="evidence" value="ECO:0007669"/>
    <property type="project" value="TreeGrafter"/>
</dbReference>
<keyword evidence="2" id="KW-1185">Reference proteome</keyword>
<dbReference type="GO" id="GO:0000287">
    <property type="term" value="F:magnesium ion binding"/>
    <property type="evidence" value="ECO:0007669"/>
    <property type="project" value="TreeGrafter"/>
</dbReference>
<organism evidence="1 2">
    <name type="scientific">Vagococcus entomophilus</name>
    <dbReference type="NCBI Taxonomy" id="1160095"/>
    <lineage>
        <taxon>Bacteria</taxon>
        <taxon>Bacillati</taxon>
        <taxon>Bacillota</taxon>
        <taxon>Bacilli</taxon>
        <taxon>Lactobacillales</taxon>
        <taxon>Enterococcaceae</taxon>
        <taxon>Vagococcus</taxon>
    </lineage>
</organism>
<dbReference type="NCBIfam" id="TIGR01484">
    <property type="entry name" value="HAD-SF-IIB"/>
    <property type="match status" value="2"/>
</dbReference>
<dbReference type="OrthoDB" id="9810101at2"/>
<protein>
    <recommendedName>
        <fullName evidence="3">Haloacid dehalogenase</fullName>
    </recommendedName>
</protein>